<feature type="region of interest" description="Domain III" evidence="6">
    <location>
        <begin position="148"/>
        <end position="206"/>
    </location>
</feature>
<comment type="caution">
    <text evidence="6">Lacks conserved residue(s) required for the propagation of feature annotation.</text>
</comment>
<evidence type="ECO:0000313" key="8">
    <source>
        <dbReference type="EMBL" id="TPE57431.1"/>
    </source>
</evidence>
<comment type="subunit">
    <text evidence="6">Homotetramer. Forms an RuvA(8)-RuvB(12)-Holliday junction (HJ) complex. HJ DNA is sandwiched between 2 RuvA tetramers; dsDNA enters through RuvA and exits via RuvB. An RuvB hexamer assembles on each DNA strand where it exits the tetramer. Each RuvB hexamer is contacted by two RuvA subunits (via domain III) on 2 adjacent RuvB subunits; this complex drives branch migration. In the full resolvosome a probable DNA-RuvA(4)-RuvB(12)-RuvC(2) complex forms which resolves the HJ.</text>
</comment>
<dbReference type="InterPro" id="IPR010994">
    <property type="entry name" value="RuvA_2-like"/>
</dbReference>
<comment type="caution">
    <text evidence="8">The sequence shown here is derived from an EMBL/GenBank/DDBJ whole genome shotgun (WGS) entry which is preliminary data.</text>
</comment>
<dbReference type="GO" id="GO:0048476">
    <property type="term" value="C:Holliday junction resolvase complex"/>
    <property type="evidence" value="ECO:0007669"/>
    <property type="project" value="UniProtKB-UniRule"/>
</dbReference>
<keyword evidence="5 6" id="KW-0234">DNA repair</keyword>
<dbReference type="GO" id="GO:0000400">
    <property type="term" value="F:four-way junction DNA binding"/>
    <property type="evidence" value="ECO:0007669"/>
    <property type="project" value="UniProtKB-UniRule"/>
</dbReference>
<dbReference type="OrthoDB" id="5293449at2"/>
<accession>A0A501XA92</accession>
<proteinExistence type="inferred from homology"/>
<keyword evidence="3 6" id="KW-0238">DNA-binding</keyword>
<evidence type="ECO:0000259" key="7">
    <source>
        <dbReference type="SMART" id="SM00278"/>
    </source>
</evidence>
<evidence type="ECO:0000256" key="6">
    <source>
        <dbReference type="HAMAP-Rule" id="MF_00031"/>
    </source>
</evidence>
<dbReference type="Gene3D" id="1.10.150.20">
    <property type="entry name" value="5' to 3' exonuclease, C-terminal subdomain"/>
    <property type="match status" value="1"/>
</dbReference>
<dbReference type="InterPro" id="IPR013849">
    <property type="entry name" value="DNA_helicase_Holl-junc_RuvA_I"/>
</dbReference>
<dbReference type="Pfam" id="PF01330">
    <property type="entry name" value="RuvA_N"/>
    <property type="match status" value="1"/>
</dbReference>
<keyword evidence="2 6" id="KW-0227">DNA damage</keyword>
<dbReference type="GO" id="GO:0006281">
    <property type="term" value="P:DNA repair"/>
    <property type="evidence" value="ECO:0007669"/>
    <property type="project" value="UniProtKB-UniRule"/>
</dbReference>
<name>A0A501XA92_9BACT</name>
<dbReference type="GO" id="GO:0009378">
    <property type="term" value="F:four-way junction helicase activity"/>
    <property type="evidence" value="ECO:0007669"/>
    <property type="project" value="InterPro"/>
</dbReference>
<keyword evidence="4 6" id="KW-0233">DNA recombination</keyword>
<keyword evidence="9" id="KW-1185">Reference proteome</keyword>
<evidence type="ECO:0000256" key="4">
    <source>
        <dbReference type="ARBA" id="ARBA00023172"/>
    </source>
</evidence>
<sequence>MKVYLFGKIMHINTNYLILDHAGIGELIYVPNISRFKKDELRKIFICNISNEYTNTTYGFDNFKELVLFEDLIALSGIGPKIALSILNNGWENVLSWIANSEVKNLSKLQFVSNKIANNIVFTYSEKYKKFLNKLSEDDETKFKEKIETSKNKSQFEETMKMLGFKYNQIKYALENITLSDNIEQCVENAIKVISLKQQNEPRVQG</sequence>
<evidence type="ECO:0000313" key="9">
    <source>
        <dbReference type="Proteomes" id="UP000319776"/>
    </source>
</evidence>
<feature type="domain" description="Helix-hairpin-helix DNA-binding motif class 1" evidence="7">
    <location>
        <begin position="70"/>
        <end position="89"/>
    </location>
</feature>
<organism evidence="8 9">
    <name type="scientific">[Mycoplasma] falconis</name>
    <dbReference type="NCBI Taxonomy" id="92403"/>
    <lineage>
        <taxon>Bacteria</taxon>
        <taxon>Bacillati</taxon>
        <taxon>Mycoplasmatota</taxon>
        <taxon>Mycoplasmoidales</taxon>
        <taxon>Metamycoplasmataceae</taxon>
        <taxon>Metamycoplasma</taxon>
    </lineage>
</organism>
<dbReference type="GO" id="GO:0006310">
    <property type="term" value="P:DNA recombination"/>
    <property type="evidence" value="ECO:0007669"/>
    <property type="project" value="UniProtKB-UniRule"/>
</dbReference>
<dbReference type="EMBL" id="VFSS01000004">
    <property type="protein sequence ID" value="TPE57431.1"/>
    <property type="molecule type" value="Genomic_DNA"/>
</dbReference>
<dbReference type="RefSeq" id="WP_140781263.1">
    <property type="nucleotide sequence ID" value="NZ_VFSS01000004.1"/>
</dbReference>
<dbReference type="InterPro" id="IPR000085">
    <property type="entry name" value="RuvA"/>
</dbReference>
<dbReference type="SMART" id="SM00278">
    <property type="entry name" value="HhH1"/>
    <property type="match status" value="2"/>
</dbReference>
<dbReference type="GO" id="GO:0005524">
    <property type="term" value="F:ATP binding"/>
    <property type="evidence" value="ECO:0007669"/>
    <property type="project" value="InterPro"/>
</dbReference>
<evidence type="ECO:0000256" key="1">
    <source>
        <dbReference type="ARBA" id="ARBA00022490"/>
    </source>
</evidence>
<dbReference type="SUPFAM" id="SSF47781">
    <property type="entry name" value="RuvA domain 2-like"/>
    <property type="match status" value="1"/>
</dbReference>
<dbReference type="InterPro" id="IPR003583">
    <property type="entry name" value="Hlx-hairpin-Hlx_DNA-bd_motif"/>
</dbReference>
<comment type="subcellular location">
    <subcellularLocation>
        <location evidence="6">Cytoplasm</location>
    </subcellularLocation>
</comment>
<dbReference type="Pfam" id="PF14520">
    <property type="entry name" value="HHH_5"/>
    <property type="match status" value="1"/>
</dbReference>
<keyword evidence="1 6" id="KW-0963">Cytoplasm</keyword>
<comment type="similarity">
    <text evidence="6">Belongs to the RuvA family.</text>
</comment>
<dbReference type="Proteomes" id="UP000319776">
    <property type="component" value="Unassembled WGS sequence"/>
</dbReference>
<comment type="function">
    <text evidence="6">The RuvA-RuvB-RuvC complex processes Holliday junction (HJ) DNA during genetic recombination and DNA repair, while the RuvA-RuvB complex plays an important role in the rescue of blocked DNA replication forks via replication fork reversal (RFR). RuvA specifically binds to HJ cruciform DNA, conferring on it an open structure. The RuvB hexamer acts as an ATP-dependent pump, pulling dsDNA into and through the RuvAB complex. HJ branch migration allows RuvC to scan DNA until it finds its consensus sequence, where it cleaves and resolves the cruciform DNA.</text>
</comment>
<dbReference type="AlphaFoldDB" id="A0A501XA92"/>
<dbReference type="HAMAP" id="MF_00031">
    <property type="entry name" value="DNA_HJ_migration_RuvA"/>
    <property type="match status" value="1"/>
</dbReference>
<gene>
    <name evidence="6 8" type="primary">ruvA</name>
    <name evidence="8" type="ORF">FJO69_01615</name>
</gene>
<feature type="domain" description="Helix-hairpin-helix DNA-binding motif class 1" evidence="7">
    <location>
        <begin position="104"/>
        <end position="123"/>
    </location>
</feature>
<dbReference type="NCBIfam" id="TIGR00084">
    <property type="entry name" value="ruvA"/>
    <property type="match status" value="1"/>
</dbReference>
<dbReference type="GO" id="GO:0005737">
    <property type="term" value="C:cytoplasm"/>
    <property type="evidence" value="ECO:0007669"/>
    <property type="project" value="UniProtKB-SubCell"/>
</dbReference>
<evidence type="ECO:0000256" key="2">
    <source>
        <dbReference type="ARBA" id="ARBA00022763"/>
    </source>
</evidence>
<reference evidence="8 9" key="1">
    <citation type="submission" date="2019-06" db="EMBL/GenBank/DDBJ databases">
        <title>Mycoplasma falconis type strain whole genome sequence.</title>
        <authorList>
            <person name="Spergser J."/>
        </authorList>
    </citation>
    <scope>NUCLEOTIDE SEQUENCE [LARGE SCALE GENOMIC DNA]</scope>
    <source>
        <strain evidence="8 9">ATCC 51372</strain>
    </source>
</reference>
<evidence type="ECO:0000256" key="3">
    <source>
        <dbReference type="ARBA" id="ARBA00023125"/>
    </source>
</evidence>
<protein>
    <recommendedName>
        <fullName evidence="6">Holliday junction branch migration complex subunit RuvA</fullName>
    </recommendedName>
</protein>
<evidence type="ECO:0000256" key="5">
    <source>
        <dbReference type="ARBA" id="ARBA00023204"/>
    </source>
</evidence>
<comment type="domain">
    <text evidence="6">Has three domains with a flexible linker between the domains II and III and assumes an 'L' shape. Domain III is highly mobile and contacts RuvB.</text>
</comment>